<dbReference type="Pfam" id="PF08874">
    <property type="entry name" value="DUF1835"/>
    <property type="match status" value="1"/>
</dbReference>
<comment type="caution">
    <text evidence="2">The sequence shown here is derived from an EMBL/GenBank/DDBJ whole genome shotgun (WGS) entry which is preliminary data.</text>
</comment>
<sequence length="182" mass="20704">MKMLDVVFNEGAKGLLEMAKKGWGDGGLVAAFDLLLDYGDISERFPSKERIKSLQMLHLDTETIQRRVAAAVQGLQTIRSEKAVRVWLAPDRPGDLCGLCWLMEAIDGLPVAVQVVPLPRWVEQGKVLVHYTGWFEVEPERWKHFLPMARMVGAIKMQHYISVWRKLAHENMDLRVLINGTL</sequence>
<reference evidence="2" key="2">
    <citation type="journal article" date="2021" name="PeerJ">
        <title>Extensive microbial diversity within the chicken gut microbiome revealed by metagenomics and culture.</title>
        <authorList>
            <person name="Gilroy R."/>
            <person name="Ravi A."/>
            <person name="Getino M."/>
            <person name="Pursley I."/>
            <person name="Horton D.L."/>
            <person name="Alikhan N.F."/>
            <person name="Baker D."/>
            <person name="Gharbi K."/>
            <person name="Hall N."/>
            <person name="Watson M."/>
            <person name="Adriaenssens E.M."/>
            <person name="Foster-Nyarko E."/>
            <person name="Jarju S."/>
            <person name="Secka A."/>
            <person name="Antonio M."/>
            <person name="Oren A."/>
            <person name="Chaudhuri R.R."/>
            <person name="La Ragione R."/>
            <person name="Hildebrand F."/>
            <person name="Pallen M.J."/>
        </authorList>
    </citation>
    <scope>NUCLEOTIDE SEQUENCE</scope>
    <source>
        <strain evidence="2">CHK189-12415</strain>
    </source>
</reference>
<dbReference type="AlphaFoldDB" id="A0A9D1DWX6"/>
<gene>
    <name evidence="2" type="ORF">IAB37_02215</name>
</gene>
<evidence type="ECO:0000313" key="2">
    <source>
        <dbReference type="EMBL" id="HIR60376.1"/>
    </source>
</evidence>
<evidence type="ECO:0000313" key="3">
    <source>
        <dbReference type="Proteomes" id="UP000824241"/>
    </source>
</evidence>
<protein>
    <submittedName>
        <fullName evidence="2">DUF1835 domain-containing protein</fullName>
    </submittedName>
</protein>
<accession>A0A9D1DWX6</accession>
<proteinExistence type="predicted"/>
<dbReference type="EMBL" id="DVHA01000074">
    <property type="protein sequence ID" value="HIR60376.1"/>
    <property type="molecule type" value="Genomic_DNA"/>
</dbReference>
<organism evidence="2 3">
    <name type="scientific">Candidatus Faecivivens stercoravium</name>
    <dbReference type="NCBI Taxonomy" id="2840803"/>
    <lineage>
        <taxon>Bacteria</taxon>
        <taxon>Bacillati</taxon>
        <taxon>Bacillota</taxon>
        <taxon>Clostridia</taxon>
        <taxon>Eubacteriales</taxon>
        <taxon>Oscillospiraceae</taxon>
        <taxon>Oscillospiraceae incertae sedis</taxon>
        <taxon>Candidatus Faecivivens</taxon>
    </lineage>
</organism>
<evidence type="ECO:0000259" key="1">
    <source>
        <dbReference type="Pfam" id="PF08874"/>
    </source>
</evidence>
<dbReference type="Proteomes" id="UP000824241">
    <property type="component" value="Unassembled WGS sequence"/>
</dbReference>
<reference evidence="2" key="1">
    <citation type="submission" date="2020-10" db="EMBL/GenBank/DDBJ databases">
        <authorList>
            <person name="Gilroy R."/>
        </authorList>
    </citation>
    <scope>NUCLEOTIDE SEQUENCE</scope>
    <source>
        <strain evidence="2">CHK189-12415</strain>
    </source>
</reference>
<name>A0A9D1DWX6_9FIRM</name>
<dbReference type="InterPro" id="IPR014973">
    <property type="entry name" value="DUF1835"/>
</dbReference>
<feature type="non-terminal residue" evidence="2">
    <location>
        <position position="182"/>
    </location>
</feature>
<feature type="domain" description="DUF1835" evidence="1">
    <location>
        <begin position="5"/>
        <end position="116"/>
    </location>
</feature>